<name>A0A6M4ITT4_9BACT</name>
<feature type="domain" description="DUF1585" evidence="1">
    <location>
        <begin position="721"/>
        <end position="794"/>
    </location>
</feature>
<dbReference type="Pfam" id="PF07627">
    <property type="entry name" value="PSCyt3"/>
    <property type="match status" value="1"/>
</dbReference>
<dbReference type="InterPro" id="IPR013036">
    <property type="entry name" value="DUF1587"/>
</dbReference>
<organism evidence="6 7">
    <name type="scientific">Gemmatimonas groenlandica</name>
    <dbReference type="NCBI Taxonomy" id="2732249"/>
    <lineage>
        <taxon>Bacteria</taxon>
        <taxon>Pseudomonadati</taxon>
        <taxon>Gemmatimonadota</taxon>
        <taxon>Gemmatimonadia</taxon>
        <taxon>Gemmatimonadales</taxon>
        <taxon>Gemmatimonadaceae</taxon>
        <taxon>Gemmatimonas</taxon>
    </lineage>
</organism>
<reference evidence="6 7" key="1">
    <citation type="submission" date="2020-05" db="EMBL/GenBank/DDBJ databases">
        <title>Complete genome sequence of Gemmatimonas greenlandica TET16.</title>
        <authorList>
            <person name="Zeng Y."/>
        </authorList>
    </citation>
    <scope>NUCLEOTIDE SEQUENCE [LARGE SCALE GENOMIC DNA]</scope>
    <source>
        <strain evidence="6 7">TET16</strain>
    </source>
</reference>
<proteinExistence type="predicted"/>
<dbReference type="Pfam" id="PF07637">
    <property type="entry name" value="PSD5"/>
    <property type="match status" value="1"/>
</dbReference>
<dbReference type="InterPro" id="IPR013042">
    <property type="entry name" value="DUF1592"/>
</dbReference>
<protein>
    <submittedName>
        <fullName evidence="6">DUF1592 domain-containing protein</fullName>
    </submittedName>
</protein>
<evidence type="ECO:0000259" key="1">
    <source>
        <dbReference type="Pfam" id="PF07624"/>
    </source>
</evidence>
<evidence type="ECO:0000259" key="2">
    <source>
        <dbReference type="Pfam" id="PF07626"/>
    </source>
</evidence>
<dbReference type="Pfam" id="PF07631">
    <property type="entry name" value="PSD4"/>
    <property type="match status" value="1"/>
</dbReference>
<keyword evidence="7" id="KW-1185">Reference proteome</keyword>
<feature type="domain" description="DUF1588" evidence="3">
    <location>
        <begin position="607"/>
        <end position="707"/>
    </location>
</feature>
<evidence type="ECO:0000259" key="3">
    <source>
        <dbReference type="Pfam" id="PF07627"/>
    </source>
</evidence>
<gene>
    <name evidence="6" type="ORF">HKW67_07770</name>
</gene>
<accession>A0A6M4ITT4</accession>
<dbReference type="KEGG" id="ggr:HKW67_07770"/>
<feature type="domain" description="DUF1587" evidence="2">
    <location>
        <begin position="134"/>
        <end position="197"/>
    </location>
</feature>
<feature type="domain" description="DUF1592" evidence="4">
    <location>
        <begin position="463"/>
        <end position="589"/>
    </location>
</feature>
<evidence type="ECO:0000259" key="5">
    <source>
        <dbReference type="Pfam" id="PF07637"/>
    </source>
</evidence>
<feature type="domain" description="DUF1595" evidence="5">
    <location>
        <begin position="388"/>
        <end position="447"/>
    </location>
</feature>
<dbReference type="InterPro" id="IPR011478">
    <property type="entry name" value="DUF1585"/>
</dbReference>
<sequence length="817" mass="89269">MSSASYFASPFAPLARYRATLDEMRPSIGAHARTTRTMAPVVLNDVVKKTCAGCHSDQRKMGNFSLQSFDLATVGATSPIIAEKMIGKLRTGMMPPPGRPRPAGDTLDVLTETLERQMDAIAVRKPDVGRRSFQRLNRAEYERAVKDLLTVSVNAESWLPLDTKSANFDNIADVQIPSATVLESYLDAANAISRLAIGDAKASVSTTTFKVSRLANQNGHEGDAPIGTRGGGAATHYFPADGAYVFSVSLHSTPIGQLVGGNAPFDEKIEISVDGERVALLDIDRGMHESEPNGLDLKTVPITVKAGPRVVAAAYVRTFEGPVEDLMTPIGNSLPDTQIGIQDAITIQGHMKLFTVTGPFNPTGVSDTPSRRRIFSCRPLSAAEQRPCAERIVNRIGSQAYRRPLTVSDRKAIMSFYDEEAKSGGFESGVRGAVEAILASPYFVFRADEVAVTAKPGSKVAVSSTDLASRLSFFLWGTLPDSTLTSVAQRGLLTDTTVLIAQTKRMLADPRADALSTRFAAQWLRLQDIEKVHPDPLLYPAFNLQLAKNMQKETELFVASLVRENRSLLDLYTADYTYVNEDLARHYGMTDVVGTDFRRVTYTDKNRVGILGHGGVLLLTSQGNRTSPVLRGKWVMEVLMGSPPPPPPPNVPDLEVTGASKEGRMLTTRERMEEHRANASCRSCHQFIDPIGLALDNFDVIGQWRIKENNMPLDTRGDYYDGTKITGPRELQQVLLKRPVPLVRTFVTNLMAYAVGRRVEYSDGPAIRKIEASVRTKNYRIQDVVLGVVKSDAFRMRMVPVAQAALPASGASVGQSR</sequence>
<dbReference type="Pfam" id="PF07626">
    <property type="entry name" value="PSD3"/>
    <property type="match status" value="1"/>
</dbReference>
<dbReference type="EMBL" id="CP053085">
    <property type="protein sequence ID" value="QJR38153.1"/>
    <property type="molecule type" value="Genomic_DNA"/>
</dbReference>
<evidence type="ECO:0000313" key="6">
    <source>
        <dbReference type="EMBL" id="QJR38153.1"/>
    </source>
</evidence>
<dbReference type="InterPro" id="IPR013039">
    <property type="entry name" value="DUF1588"/>
</dbReference>
<dbReference type="InterPro" id="IPR013043">
    <property type="entry name" value="DUF1595"/>
</dbReference>
<evidence type="ECO:0000259" key="4">
    <source>
        <dbReference type="Pfam" id="PF07631"/>
    </source>
</evidence>
<dbReference type="Proteomes" id="UP000500938">
    <property type="component" value="Chromosome"/>
</dbReference>
<dbReference type="Pfam" id="PF07624">
    <property type="entry name" value="PSD2"/>
    <property type="match status" value="1"/>
</dbReference>
<dbReference type="AlphaFoldDB" id="A0A6M4ITT4"/>
<evidence type="ECO:0000313" key="7">
    <source>
        <dbReference type="Proteomes" id="UP000500938"/>
    </source>
</evidence>